<protein>
    <submittedName>
        <fullName evidence="1">Uncharacterized protein</fullName>
    </submittedName>
</protein>
<dbReference type="Proteomes" id="UP001627154">
    <property type="component" value="Unassembled WGS sequence"/>
</dbReference>
<proteinExistence type="predicted"/>
<keyword evidence="2" id="KW-1185">Reference proteome</keyword>
<name>A0ABD2XDK2_9HYME</name>
<comment type="caution">
    <text evidence="1">The sequence shown here is derived from an EMBL/GenBank/DDBJ whole genome shotgun (WGS) entry which is preliminary data.</text>
</comment>
<accession>A0ABD2XDK2</accession>
<evidence type="ECO:0000313" key="1">
    <source>
        <dbReference type="EMBL" id="KAL3403039.1"/>
    </source>
</evidence>
<gene>
    <name evidence="1" type="ORF">TKK_004179</name>
</gene>
<dbReference type="EMBL" id="JBJJXI010000032">
    <property type="protein sequence ID" value="KAL3403039.1"/>
    <property type="molecule type" value="Genomic_DNA"/>
</dbReference>
<dbReference type="AlphaFoldDB" id="A0ABD2XDK2"/>
<sequence>MKNRAQKAPDRQTASASVVVSRDSRECAARLLLQRSAVCKVVLSEWYAIYNSSSVAAEQSTRIQRSLFYAKRDDDVVATAAQPRAITFDNIHGTAHIHAHKLFQMFLQGIQARARAYSGRLCSSVTCRNFAIRVGVCSVHN</sequence>
<organism evidence="1 2">
    <name type="scientific">Trichogramma kaykai</name>
    <dbReference type="NCBI Taxonomy" id="54128"/>
    <lineage>
        <taxon>Eukaryota</taxon>
        <taxon>Metazoa</taxon>
        <taxon>Ecdysozoa</taxon>
        <taxon>Arthropoda</taxon>
        <taxon>Hexapoda</taxon>
        <taxon>Insecta</taxon>
        <taxon>Pterygota</taxon>
        <taxon>Neoptera</taxon>
        <taxon>Endopterygota</taxon>
        <taxon>Hymenoptera</taxon>
        <taxon>Apocrita</taxon>
        <taxon>Proctotrupomorpha</taxon>
        <taxon>Chalcidoidea</taxon>
        <taxon>Trichogrammatidae</taxon>
        <taxon>Trichogramma</taxon>
    </lineage>
</organism>
<reference evidence="1 2" key="1">
    <citation type="journal article" date="2024" name="bioRxiv">
        <title>A reference genome for Trichogramma kaykai: A tiny desert-dwelling parasitoid wasp with competing sex-ratio distorters.</title>
        <authorList>
            <person name="Culotta J."/>
            <person name="Lindsey A.R."/>
        </authorList>
    </citation>
    <scope>NUCLEOTIDE SEQUENCE [LARGE SCALE GENOMIC DNA]</scope>
    <source>
        <strain evidence="1 2">KSX58</strain>
    </source>
</reference>
<evidence type="ECO:0000313" key="2">
    <source>
        <dbReference type="Proteomes" id="UP001627154"/>
    </source>
</evidence>